<comment type="subunit">
    <text evidence="1">Homotrimer.</text>
</comment>
<dbReference type="PANTHER" id="PTHR30115:SF11">
    <property type="entry name" value="NITROGEN REGULATORY PROTEIN P-II HOMOLOG"/>
    <property type="match status" value="1"/>
</dbReference>
<proteinExistence type="inferred from homology"/>
<comment type="caution">
    <text evidence="9">The sequence shown here is derived from an EMBL/GenBank/DDBJ whole genome shotgun (WGS) entry which is preliminary data.</text>
</comment>
<evidence type="ECO:0000313" key="10">
    <source>
        <dbReference type="Proteomes" id="UP000319514"/>
    </source>
</evidence>
<dbReference type="PROSITE" id="PS00496">
    <property type="entry name" value="PII_GLNB_UMP"/>
    <property type="match status" value="1"/>
</dbReference>
<dbReference type="SMART" id="SM00938">
    <property type="entry name" value="P-II"/>
    <property type="match status" value="1"/>
</dbReference>
<dbReference type="SUPFAM" id="SSF54913">
    <property type="entry name" value="GlnB-like"/>
    <property type="match status" value="1"/>
</dbReference>
<gene>
    <name evidence="9" type="ORF">FB474_3693</name>
</gene>
<evidence type="ECO:0000256" key="2">
    <source>
        <dbReference type="ARBA" id="ARBA00015681"/>
    </source>
</evidence>
<reference evidence="9 10" key="1">
    <citation type="submission" date="2019-06" db="EMBL/GenBank/DDBJ databases">
        <title>Sequencing the genomes of 1000 actinobacteria strains.</title>
        <authorList>
            <person name="Klenk H.-P."/>
        </authorList>
    </citation>
    <scope>NUCLEOTIDE SEQUENCE [LARGE SCALE GENOMIC DNA]</scope>
    <source>
        <strain evidence="9 10">DSM 18082</strain>
    </source>
</reference>
<dbReference type="InterPro" id="IPR002332">
    <property type="entry name" value="N-reg_PII_urydylation_site"/>
</dbReference>
<evidence type="ECO:0000256" key="7">
    <source>
        <dbReference type="PIRSR" id="PIRSR602187-50"/>
    </source>
</evidence>
<dbReference type="PANTHER" id="PTHR30115">
    <property type="entry name" value="NITROGEN REGULATORY PROTEIN P-II"/>
    <property type="match status" value="1"/>
</dbReference>
<name>A0A542Z9A4_9MICO</name>
<evidence type="ECO:0000256" key="6">
    <source>
        <dbReference type="ARBA" id="ARBA00023163"/>
    </source>
</evidence>
<dbReference type="OrthoDB" id="9802729at2"/>
<dbReference type="AlphaFoldDB" id="A0A542Z9A4"/>
<organism evidence="9 10">
    <name type="scientific">Oryzihumus leptocrescens</name>
    <dbReference type="NCBI Taxonomy" id="297536"/>
    <lineage>
        <taxon>Bacteria</taxon>
        <taxon>Bacillati</taxon>
        <taxon>Actinomycetota</taxon>
        <taxon>Actinomycetes</taxon>
        <taxon>Micrococcales</taxon>
        <taxon>Intrasporangiaceae</taxon>
        <taxon>Oryzihumus</taxon>
    </lineage>
</organism>
<evidence type="ECO:0000256" key="8">
    <source>
        <dbReference type="RuleBase" id="RU003936"/>
    </source>
</evidence>
<evidence type="ECO:0000256" key="4">
    <source>
        <dbReference type="ARBA" id="ARBA00022741"/>
    </source>
</evidence>
<comment type="similarity">
    <text evidence="8">Belongs to the P(II) protein family.</text>
</comment>
<dbReference type="InterPro" id="IPR002187">
    <property type="entry name" value="N-reg_PII"/>
</dbReference>
<keyword evidence="10" id="KW-1185">Reference proteome</keyword>
<dbReference type="GO" id="GO:0005829">
    <property type="term" value="C:cytosol"/>
    <property type="evidence" value="ECO:0007669"/>
    <property type="project" value="TreeGrafter"/>
</dbReference>
<dbReference type="PROSITE" id="PS51343">
    <property type="entry name" value="PII_GLNB_DOM"/>
    <property type="match status" value="1"/>
</dbReference>
<dbReference type="PROSITE" id="PS00638">
    <property type="entry name" value="PII_GLNB_CTER"/>
    <property type="match status" value="1"/>
</dbReference>
<keyword evidence="5" id="KW-0805">Transcription regulation</keyword>
<evidence type="ECO:0000313" key="9">
    <source>
        <dbReference type="EMBL" id="TQL56927.1"/>
    </source>
</evidence>
<dbReference type="GO" id="GO:0005524">
    <property type="term" value="F:ATP binding"/>
    <property type="evidence" value="ECO:0007669"/>
    <property type="project" value="TreeGrafter"/>
</dbReference>
<dbReference type="InterPro" id="IPR015867">
    <property type="entry name" value="N-reg_PII/ATP_PRibTrfase_C"/>
</dbReference>
<sequence length="112" mass="12281">MKLVTAVIKPHMFQEVREALDALGINGMTVSEASGHGRQRGHTEVYRGAEYEVDLVPKLRLEVLADDREAADVVRVIADSARTGRIGDGKVWVMPVESVLRVRTGELDDAAI</sequence>
<keyword evidence="4" id="KW-0547">Nucleotide-binding</keyword>
<evidence type="ECO:0000256" key="5">
    <source>
        <dbReference type="ARBA" id="ARBA00023015"/>
    </source>
</evidence>
<evidence type="ECO:0000256" key="1">
    <source>
        <dbReference type="ARBA" id="ARBA00011233"/>
    </source>
</evidence>
<dbReference type="PRINTS" id="PR00340">
    <property type="entry name" value="PIIGLNB"/>
</dbReference>
<feature type="modified residue" description="O-UMP-tyrosine" evidence="7">
    <location>
        <position position="51"/>
    </location>
</feature>
<dbReference type="RefSeq" id="WP_141790284.1">
    <property type="nucleotide sequence ID" value="NZ_BAAAKX010000015.1"/>
</dbReference>
<evidence type="ECO:0000256" key="3">
    <source>
        <dbReference type="ARBA" id="ARBA00022553"/>
    </source>
</evidence>
<dbReference type="Gene3D" id="3.30.70.120">
    <property type="match status" value="1"/>
</dbReference>
<dbReference type="EMBL" id="VFOQ01000002">
    <property type="protein sequence ID" value="TQL56927.1"/>
    <property type="molecule type" value="Genomic_DNA"/>
</dbReference>
<dbReference type="Proteomes" id="UP000319514">
    <property type="component" value="Unassembled WGS sequence"/>
</dbReference>
<dbReference type="GO" id="GO:0030234">
    <property type="term" value="F:enzyme regulator activity"/>
    <property type="evidence" value="ECO:0007669"/>
    <property type="project" value="InterPro"/>
</dbReference>
<keyword evidence="3 7" id="KW-0597">Phosphoprotein</keyword>
<protein>
    <recommendedName>
        <fullName evidence="2">Nitrogen regulatory protein P-II</fullName>
    </recommendedName>
</protein>
<dbReference type="InterPro" id="IPR011322">
    <property type="entry name" value="N-reg_PII-like_a/b"/>
</dbReference>
<dbReference type="InterPro" id="IPR017918">
    <property type="entry name" value="N-reg_PII_CS"/>
</dbReference>
<dbReference type="Pfam" id="PF00543">
    <property type="entry name" value="P-II"/>
    <property type="match status" value="1"/>
</dbReference>
<accession>A0A542Z9A4</accession>
<dbReference type="GO" id="GO:0006808">
    <property type="term" value="P:regulation of nitrogen utilization"/>
    <property type="evidence" value="ECO:0007669"/>
    <property type="project" value="InterPro"/>
</dbReference>
<keyword evidence="6" id="KW-0804">Transcription</keyword>